<name>A0ACB9L3N9_9MYRT</name>
<evidence type="ECO:0000313" key="1">
    <source>
        <dbReference type="EMBL" id="KAI4304158.1"/>
    </source>
</evidence>
<reference evidence="2" key="1">
    <citation type="journal article" date="2023" name="Front. Plant Sci.">
        <title>Chromosomal-level genome assembly of Melastoma candidum provides insights into trichome evolution.</title>
        <authorList>
            <person name="Zhong Y."/>
            <person name="Wu W."/>
            <person name="Sun C."/>
            <person name="Zou P."/>
            <person name="Liu Y."/>
            <person name="Dai S."/>
            <person name="Zhou R."/>
        </authorList>
    </citation>
    <scope>NUCLEOTIDE SEQUENCE [LARGE SCALE GENOMIC DNA]</scope>
</reference>
<accession>A0ACB9L3N9</accession>
<dbReference type="Proteomes" id="UP001057402">
    <property type="component" value="Chromosome 12"/>
</dbReference>
<protein>
    <submittedName>
        <fullName evidence="1">Uncharacterized protein</fullName>
    </submittedName>
</protein>
<keyword evidence="2" id="KW-1185">Reference proteome</keyword>
<organism evidence="1 2">
    <name type="scientific">Melastoma candidum</name>
    <dbReference type="NCBI Taxonomy" id="119954"/>
    <lineage>
        <taxon>Eukaryota</taxon>
        <taxon>Viridiplantae</taxon>
        <taxon>Streptophyta</taxon>
        <taxon>Embryophyta</taxon>
        <taxon>Tracheophyta</taxon>
        <taxon>Spermatophyta</taxon>
        <taxon>Magnoliopsida</taxon>
        <taxon>eudicotyledons</taxon>
        <taxon>Gunneridae</taxon>
        <taxon>Pentapetalae</taxon>
        <taxon>rosids</taxon>
        <taxon>malvids</taxon>
        <taxon>Myrtales</taxon>
        <taxon>Melastomataceae</taxon>
        <taxon>Melastomatoideae</taxon>
        <taxon>Melastomateae</taxon>
        <taxon>Melastoma</taxon>
    </lineage>
</organism>
<proteinExistence type="predicted"/>
<sequence>MTILNVGPLSFVFPPTQTVTSPSLTLSTPPLQFTAEFDSKFSPFYHEVPGKLLDSLAELKLTSTRVPLPYLVRDHTKDQEGF</sequence>
<gene>
    <name evidence="1" type="ORF">MLD38_039709</name>
</gene>
<dbReference type="EMBL" id="CM042891">
    <property type="protein sequence ID" value="KAI4304158.1"/>
    <property type="molecule type" value="Genomic_DNA"/>
</dbReference>
<comment type="caution">
    <text evidence="1">The sequence shown here is derived from an EMBL/GenBank/DDBJ whole genome shotgun (WGS) entry which is preliminary data.</text>
</comment>
<evidence type="ECO:0000313" key="2">
    <source>
        <dbReference type="Proteomes" id="UP001057402"/>
    </source>
</evidence>